<protein>
    <submittedName>
        <fullName evidence="4">Glycosyl transferase family 1</fullName>
    </submittedName>
</protein>
<reference evidence="4 5" key="1">
    <citation type="submission" date="2019-03" db="EMBL/GenBank/DDBJ databases">
        <title>Genomic Encyclopedia of Type Strains, Phase IV (KMG-IV): sequencing the most valuable type-strain genomes for metagenomic binning, comparative biology and taxonomic classification.</title>
        <authorList>
            <person name="Goeker M."/>
        </authorList>
    </citation>
    <scope>NUCLEOTIDE SEQUENCE [LARGE SCALE GENOMIC DNA]</scope>
    <source>
        <strain evidence="4 5">DSM 18792</strain>
    </source>
</reference>
<organism evidence="4 5">
    <name type="scientific">Mariniflexile fucanivorans</name>
    <dbReference type="NCBI Taxonomy" id="264023"/>
    <lineage>
        <taxon>Bacteria</taxon>
        <taxon>Pseudomonadati</taxon>
        <taxon>Bacteroidota</taxon>
        <taxon>Flavobacteriia</taxon>
        <taxon>Flavobacteriales</taxon>
        <taxon>Flavobacteriaceae</taxon>
        <taxon>Mariniflexile</taxon>
    </lineage>
</organism>
<feature type="domain" description="Glycosyl transferase family 1" evidence="3">
    <location>
        <begin position="251"/>
        <end position="395"/>
    </location>
</feature>
<dbReference type="PANTHER" id="PTHR12526:SF510">
    <property type="entry name" value="D-INOSITOL 3-PHOSPHATE GLYCOSYLTRANSFERASE"/>
    <property type="match status" value="1"/>
</dbReference>
<comment type="caution">
    <text evidence="4">The sequence shown here is derived from an EMBL/GenBank/DDBJ whole genome shotgun (WGS) entry which is preliminary data.</text>
</comment>
<keyword evidence="1" id="KW-0328">Glycosyltransferase</keyword>
<evidence type="ECO:0000256" key="2">
    <source>
        <dbReference type="ARBA" id="ARBA00022679"/>
    </source>
</evidence>
<proteinExistence type="predicted"/>
<gene>
    <name evidence="4" type="ORF">EV196_103109</name>
</gene>
<dbReference type="CDD" id="cd03801">
    <property type="entry name" value="GT4_PimA-like"/>
    <property type="match status" value="1"/>
</dbReference>
<dbReference type="Pfam" id="PF00534">
    <property type="entry name" value="Glycos_transf_1"/>
    <property type="match status" value="1"/>
</dbReference>
<evidence type="ECO:0000313" key="5">
    <source>
        <dbReference type="Proteomes" id="UP000295455"/>
    </source>
</evidence>
<evidence type="ECO:0000313" key="4">
    <source>
        <dbReference type="EMBL" id="TCL66696.1"/>
    </source>
</evidence>
<evidence type="ECO:0000259" key="3">
    <source>
        <dbReference type="Pfam" id="PF00534"/>
    </source>
</evidence>
<dbReference type="Proteomes" id="UP000295455">
    <property type="component" value="Unassembled WGS sequence"/>
</dbReference>
<dbReference type="Gene3D" id="3.40.50.2000">
    <property type="entry name" value="Glycogen Phosphorylase B"/>
    <property type="match status" value="2"/>
</dbReference>
<dbReference type="GO" id="GO:0016757">
    <property type="term" value="F:glycosyltransferase activity"/>
    <property type="evidence" value="ECO:0007669"/>
    <property type="project" value="UniProtKB-KW"/>
</dbReference>
<accession>A0A4R1RKU9</accession>
<sequence length="421" mass="47849">MKNMKVILSGPANNANCKSVAKGLVDQHLLAKYYTSIAVFPKSTLDRLGGINMFSEIRRKRFDPLLKNYIKTAPFWEAGRMFSNKFGLHNLTKPDNSIFSIESINHKHDKRVASSLVKAKKNGVKAVFCYEDVASMTFKEAKNLGLRNFYELPIGYWRSAHKLLKSEQEQWPEWANTITGFNDSEEKLKRKDEEIALADKIFVASSFTAKTLEEYPCKLPPIELIPYGFPPVIQESMQNLSFDRNRNRVLRLLFVGGLSQRKGIANLFAAVEDLKPYVELTIIGHKPNVDCKPLDMALSKHHWIPTLSNNKVLELMREHDVLVFPSLFEGFGLVITEAMSQGTPVITTDRTAGKEFITHDKNGWLVEAGSTLALKQQIERLIDNREIIEDVSRNALITAKNRPWSIYSNEIANSVKNELTY</sequence>
<dbReference type="EMBL" id="SLUP01000003">
    <property type="protein sequence ID" value="TCL66696.1"/>
    <property type="molecule type" value="Genomic_DNA"/>
</dbReference>
<name>A0A4R1RKU9_9FLAO</name>
<dbReference type="PANTHER" id="PTHR12526">
    <property type="entry name" value="GLYCOSYLTRANSFERASE"/>
    <property type="match status" value="1"/>
</dbReference>
<keyword evidence="2 4" id="KW-0808">Transferase</keyword>
<dbReference type="SUPFAM" id="SSF53756">
    <property type="entry name" value="UDP-Glycosyltransferase/glycogen phosphorylase"/>
    <property type="match status" value="1"/>
</dbReference>
<keyword evidence="5" id="KW-1185">Reference proteome</keyword>
<evidence type="ECO:0000256" key="1">
    <source>
        <dbReference type="ARBA" id="ARBA00022676"/>
    </source>
</evidence>
<dbReference type="InterPro" id="IPR001296">
    <property type="entry name" value="Glyco_trans_1"/>
</dbReference>
<dbReference type="AlphaFoldDB" id="A0A4R1RKU9"/>